<dbReference type="Gene3D" id="3.40.630.10">
    <property type="entry name" value="Zn peptidases"/>
    <property type="match status" value="1"/>
</dbReference>
<dbReference type="EMBL" id="AP026803">
    <property type="protein sequence ID" value="BDR59814.1"/>
    <property type="molecule type" value="Genomic_DNA"/>
</dbReference>
<sequence>MEQQSWFELIPQEDLIKWRRYFHQHPELSFKETATSKKITEILESFGHVEVTHPTSTSVLGTITGNYPGKKILLRADIDGLPVAEETGLSFSSHNDGVMQACGHDTHTAILLATTQVLTQLRSKLHGTVQVIFQHAEEQVPGGAKEVVASGLLHDLDGVIGLHIMTGLKTGSINIVDDGPVSTGADAFEVTIQGRGSHGSMPQEGVDPITVGTEIVNQLHTITSRFTPPKDLNVVTVGKFNAGTAVNVLPDTAIFGGTVRTVDESTRQAIADRIKKIIKNTCDTYGATYKLDYQFAYAAVQNDALLAQLVKKSALKVLPKEMVPEGAMMSGSEDFSAYGKVAPLCFFLLGGGTAEEGYPYSNHSPKFIINEAALINGVKTEVASVLELLKE</sequence>
<dbReference type="Proteomes" id="UP001321741">
    <property type="component" value="Chromosome"/>
</dbReference>
<dbReference type="InterPro" id="IPR011650">
    <property type="entry name" value="Peptidase_M20_dimer"/>
</dbReference>
<accession>A0ABN6SK70</accession>
<evidence type="ECO:0000259" key="1">
    <source>
        <dbReference type="Pfam" id="PF07687"/>
    </source>
</evidence>
<dbReference type="Pfam" id="PF01546">
    <property type="entry name" value="Peptidase_M20"/>
    <property type="match status" value="1"/>
</dbReference>
<organism evidence="2 3">
    <name type="scientific">Lactobacillus xylocopicola</name>
    <dbReference type="NCBI Taxonomy" id="2976676"/>
    <lineage>
        <taxon>Bacteria</taxon>
        <taxon>Bacillati</taxon>
        <taxon>Bacillota</taxon>
        <taxon>Bacilli</taxon>
        <taxon>Lactobacillales</taxon>
        <taxon>Lactobacillaceae</taxon>
        <taxon>Lactobacillus</taxon>
    </lineage>
</organism>
<feature type="domain" description="Peptidase M20 dimerisation" evidence="1">
    <location>
        <begin position="184"/>
        <end position="283"/>
    </location>
</feature>
<dbReference type="SUPFAM" id="SSF55031">
    <property type="entry name" value="Bacterial exopeptidase dimerisation domain"/>
    <property type="match status" value="1"/>
</dbReference>
<dbReference type="SUPFAM" id="SSF53187">
    <property type="entry name" value="Zn-dependent exopeptidases"/>
    <property type="match status" value="1"/>
</dbReference>
<dbReference type="InterPro" id="IPR017439">
    <property type="entry name" value="Amidohydrolase"/>
</dbReference>
<proteinExistence type="predicted"/>
<dbReference type="PANTHER" id="PTHR11014">
    <property type="entry name" value="PEPTIDASE M20 FAMILY MEMBER"/>
    <property type="match status" value="1"/>
</dbReference>
<dbReference type="Gene3D" id="3.30.70.360">
    <property type="match status" value="1"/>
</dbReference>
<evidence type="ECO:0000313" key="2">
    <source>
        <dbReference type="EMBL" id="BDR59814.1"/>
    </source>
</evidence>
<keyword evidence="3" id="KW-1185">Reference proteome</keyword>
<dbReference type="Pfam" id="PF07687">
    <property type="entry name" value="M20_dimer"/>
    <property type="match status" value="1"/>
</dbReference>
<name>A0ABN6SK70_9LACO</name>
<evidence type="ECO:0000313" key="3">
    <source>
        <dbReference type="Proteomes" id="UP001321741"/>
    </source>
</evidence>
<dbReference type="InterPro" id="IPR036264">
    <property type="entry name" value="Bact_exopeptidase_dim_dom"/>
</dbReference>
<dbReference type="PIRSF" id="PIRSF005962">
    <property type="entry name" value="Pept_M20D_amidohydro"/>
    <property type="match status" value="1"/>
</dbReference>
<reference evidence="2 3" key="1">
    <citation type="journal article" date="2023" name="Microbiol. Spectr.">
        <title>Symbiosis of Carpenter Bees with Uncharacterized Lactic Acid Bacteria Showing NAD Auxotrophy.</title>
        <authorList>
            <person name="Kawasaki S."/>
            <person name="Ozawa K."/>
            <person name="Mori T."/>
            <person name="Yamamoto A."/>
            <person name="Ito M."/>
            <person name="Ohkuma M."/>
            <person name="Sakamoto M."/>
            <person name="Matsutani M."/>
        </authorList>
    </citation>
    <scope>NUCLEOTIDE SEQUENCE [LARGE SCALE GENOMIC DNA]</scope>
    <source>
        <strain evidence="2 3">Kim32-2</strain>
    </source>
</reference>
<dbReference type="RefSeq" id="WP_317637543.1">
    <property type="nucleotide sequence ID" value="NZ_AP026803.1"/>
</dbReference>
<protein>
    <submittedName>
        <fullName evidence="2">N-acyl-L-amino acid amidohydrolase</fullName>
    </submittedName>
</protein>
<dbReference type="PANTHER" id="PTHR11014:SF63">
    <property type="entry name" value="METALLOPEPTIDASE, PUTATIVE (AFU_ORTHOLOGUE AFUA_6G09600)-RELATED"/>
    <property type="match status" value="1"/>
</dbReference>
<dbReference type="NCBIfam" id="TIGR01891">
    <property type="entry name" value="amidohydrolases"/>
    <property type="match status" value="1"/>
</dbReference>
<gene>
    <name evidence="2" type="ORF">KIM322_00750</name>
</gene>
<dbReference type="InterPro" id="IPR002933">
    <property type="entry name" value="Peptidase_M20"/>
</dbReference>